<organism evidence="1 2">
    <name type="scientific">Streptomyces bohaiensis</name>
    <dbReference type="NCBI Taxonomy" id="1431344"/>
    <lineage>
        <taxon>Bacteria</taxon>
        <taxon>Bacillati</taxon>
        <taxon>Actinomycetota</taxon>
        <taxon>Actinomycetes</taxon>
        <taxon>Kitasatosporales</taxon>
        <taxon>Streptomycetaceae</taxon>
        <taxon>Streptomyces</taxon>
    </lineage>
</organism>
<reference evidence="1 2" key="1">
    <citation type="submission" date="2020-03" db="EMBL/GenBank/DDBJ databases">
        <title>Draft genome of Streptomyces sp. ventii, isolated from the Axial Seamount in the Pacific Ocean, and resequencing of the two type strains Streptomyces lonarensis strain NCL 716 and Streptomyces bohaiensis strain 11A07.</title>
        <authorList>
            <person name="Loughran R.M."/>
            <person name="Pfannmuller K.M."/>
            <person name="Wasson B.J."/>
            <person name="Deadmond M.C."/>
            <person name="Paddock B.E."/>
            <person name="Koyack M.J."/>
            <person name="Gallegos D.A."/>
            <person name="Mitchell E.A."/>
            <person name="Ushijima B."/>
            <person name="Saw J.H."/>
            <person name="Mcphail K.L."/>
            <person name="Videau P."/>
        </authorList>
    </citation>
    <scope>NUCLEOTIDE SEQUENCE [LARGE SCALE GENOMIC DNA]</scope>
    <source>
        <strain evidence="1 2">11A07</strain>
    </source>
</reference>
<protein>
    <submittedName>
        <fullName evidence="1">DUF1015 domain-containing protein</fullName>
    </submittedName>
</protein>
<dbReference type="RefSeq" id="WP_168089963.1">
    <property type="nucleotide sequence ID" value="NZ_BHZH01000365.1"/>
</dbReference>
<dbReference type="Proteomes" id="UP000727056">
    <property type="component" value="Unassembled WGS sequence"/>
</dbReference>
<dbReference type="PANTHER" id="PTHR36454:SF1">
    <property type="entry name" value="DUF1015 DOMAIN-CONTAINING PROTEIN"/>
    <property type="match status" value="1"/>
</dbReference>
<sequence length="431" mass="46382">MLSHGLDLAPFRGVRYVPERVGDLAAVTSPPYDVVVRPDGVDELRTSDPHNVVRLILPQAGGEGPASRVAARTLEEWLHEGVLARDAQRALYVYEQRRGPTLQRGVIGALRLGLPADGVVLPHEDVIPDVVAERSALLRETAANLEPLLLGYRGDTAARDAAPGAGAPAGSTAAAIDRAVTRPPLLATVTEDGFAHRLWALTDPTEIRGVAEDLARRTALIADGHHRWATSRRVAQEHGNAPPWDRALVLLVDTARYPLQVRPIHRVLRHLPPDRALAAAAGSFRSRRLERRDTGAALTALAAAAGPAFVLTDGKGAHHLLDAPAPELLRRTVPVGRPEAWRRLDATVLHAALLGAVWQVPDLPSHIAYLHDTDAALEQAARHGGTAVLMRPVEERTVLELARQGVTMPRKSTSFGPKPATGLVLRLLEDS</sequence>
<gene>
    <name evidence="1" type="ORF">HCN52_20650</name>
</gene>
<name>A0ABX1CHH8_9ACTN</name>
<dbReference type="PANTHER" id="PTHR36454">
    <property type="entry name" value="LMO2823 PROTEIN"/>
    <property type="match status" value="1"/>
</dbReference>
<proteinExistence type="predicted"/>
<dbReference type="EMBL" id="JAAVJC010000274">
    <property type="protein sequence ID" value="NJQ17285.1"/>
    <property type="molecule type" value="Genomic_DNA"/>
</dbReference>
<dbReference type="InterPro" id="IPR008323">
    <property type="entry name" value="UCP033563"/>
</dbReference>
<keyword evidence="2" id="KW-1185">Reference proteome</keyword>
<evidence type="ECO:0000313" key="1">
    <source>
        <dbReference type="EMBL" id="NJQ17285.1"/>
    </source>
</evidence>
<dbReference type="Pfam" id="PF06245">
    <property type="entry name" value="DUF1015"/>
    <property type="match status" value="1"/>
</dbReference>
<dbReference type="PIRSF" id="PIRSF033563">
    <property type="entry name" value="UCP033563"/>
    <property type="match status" value="1"/>
</dbReference>
<evidence type="ECO:0000313" key="2">
    <source>
        <dbReference type="Proteomes" id="UP000727056"/>
    </source>
</evidence>
<accession>A0ABX1CHH8</accession>
<comment type="caution">
    <text evidence="1">The sequence shown here is derived from an EMBL/GenBank/DDBJ whole genome shotgun (WGS) entry which is preliminary data.</text>
</comment>